<reference evidence="1" key="2">
    <citation type="journal article" date="2015" name="Data Brief">
        <title>Shoot transcriptome of the giant reed, Arundo donax.</title>
        <authorList>
            <person name="Barrero R.A."/>
            <person name="Guerrero F.D."/>
            <person name="Moolhuijzen P."/>
            <person name="Goolsby J.A."/>
            <person name="Tidwell J."/>
            <person name="Bellgard S.E."/>
            <person name="Bellgard M.I."/>
        </authorList>
    </citation>
    <scope>NUCLEOTIDE SEQUENCE</scope>
    <source>
        <tissue evidence="1">Shoot tissue taken approximately 20 cm above the soil surface</tissue>
    </source>
</reference>
<organism evidence="1">
    <name type="scientific">Arundo donax</name>
    <name type="common">Giant reed</name>
    <name type="synonym">Donax arundinaceus</name>
    <dbReference type="NCBI Taxonomy" id="35708"/>
    <lineage>
        <taxon>Eukaryota</taxon>
        <taxon>Viridiplantae</taxon>
        <taxon>Streptophyta</taxon>
        <taxon>Embryophyta</taxon>
        <taxon>Tracheophyta</taxon>
        <taxon>Spermatophyta</taxon>
        <taxon>Magnoliopsida</taxon>
        <taxon>Liliopsida</taxon>
        <taxon>Poales</taxon>
        <taxon>Poaceae</taxon>
        <taxon>PACMAD clade</taxon>
        <taxon>Arundinoideae</taxon>
        <taxon>Arundineae</taxon>
        <taxon>Arundo</taxon>
    </lineage>
</organism>
<proteinExistence type="predicted"/>
<reference evidence="1" key="1">
    <citation type="submission" date="2014-09" db="EMBL/GenBank/DDBJ databases">
        <authorList>
            <person name="Magalhaes I.L.F."/>
            <person name="Oliveira U."/>
            <person name="Santos F.R."/>
            <person name="Vidigal T.H.D.A."/>
            <person name="Brescovit A.D."/>
            <person name="Santos A.J."/>
        </authorList>
    </citation>
    <scope>NUCLEOTIDE SEQUENCE</scope>
    <source>
        <tissue evidence="1">Shoot tissue taken approximately 20 cm above the soil surface</tissue>
    </source>
</reference>
<protein>
    <submittedName>
        <fullName evidence="1">Uncharacterized protein</fullName>
    </submittedName>
</protein>
<sequence>MAESWTTSLWSNSIFFAAMLQR</sequence>
<evidence type="ECO:0000313" key="1">
    <source>
        <dbReference type="EMBL" id="JAD90331.1"/>
    </source>
</evidence>
<accession>A0A0A9DR96</accession>
<name>A0A0A9DR96_ARUDO</name>
<dbReference type="AlphaFoldDB" id="A0A0A9DR96"/>
<dbReference type="EMBL" id="GBRH01207564">
    <property type="protein sequence ID" value="JAD90331.1"/>
    <property type="molecule type" value="Transcribed_RNA"/>
</dbReference>